<keyword evidence="2 6" id="KW-0949">S-adenosyl-L-methionine</keyword>
<feature type="region of interest" description="Disordered" evidence="7">
    <location>
        <begin position="597"/>
        <end position="643"/>
    </location>
</feature>
<comment type="cofactor">
    <cofactor evidence="6">
        <name>[4Fe-4S] cluster</name>
        <dbReference type="ChEBI" id="CHEBI:49883"/>
    </cofactor>
    <text evidence="6">Binds 1 [4Fe-4S] cluster. The cluster is coordinated with 3 cysteines and an exchangeable S-adenosyl-L-methionine.</text>
</comment>
<keyword evidence="1 6" id="KW-0004">4Fe-4S</keyword>
<dbReference type="InterPro" id="IPR058240">
    <property type="entry name" value="rSAM_sf"/>
</dbReference>
<dbReference type="SFLD" id="SFLDS00029">
    <property type="entry name" value="Radical_SAM"/>
    <property type="match status" value="1"/>
</dbReference>
<keyword evidence="5 6" id="KW-0411">Iron-sulfur</keyword>
<feature type="domain" description="Radical SAM core" evidence="8">
    <location>
        <begin position="291"/>
        <end position="563"/>
    </location>
</feature>
<dbReference type="Proteomes" id="UP000823618">
    <property type="component" value="Unassembled WGS sequence"/>
</dbReference>
<dbReference type="GO" id="GO:0005506">
    <property type="term" value="F:iron ion binding"/>
    <property type="evidence" value="ECO:0007669"/>
    <property type="project" value="UniProtKB-UniRule"/>
</dbReference>
<feature type="binding site" evidence="6">
    <location>
        <position position="310"/>
    </location>
    <ligand>
        <name>[4Fe-4S] cluster</name>
        <dbReference type="ChEBI" id="CHEBI:49883"/>
        <note>4Fe-4S-S-AdoMet</note>
    </ligand>
</feature>
<name>A0A9D9I043_9FIRM</name>
<evidence type="ECO:0000313" key="10">
    <source>
        <dbReference type="Proteomes" id="UP000823618"/>
    </source>
</evidence>
<evidence type="ECO:0000256" key="6">
    <source>
        <dbReference type="HAMAP-Rule" id="MF_01251"/>
    </source>
</evidence>
<feature type="compositionally biased region" description="Polar residues" evidence="7">
    <location>
        <begin position="614"/>
        <end position="626"/>
    </location>
</feature>
<dbReference type="InterPro" id="IPR022946">
    <property type="entry name" value="UPF0313"/>
</dbReference>
<dbReference type="Pfam" id="PF08497">
    <property type="entry name" value="Radical_SAM_N"/>
    <property type="match status" value="1"/>
</dbReference>
<dbReference type="SFLD" id="SFLDG01069">
    <property type="entry name" value="UPF0313"/>
    <property type="match status" value="1"/>
</dbReference>
<dbReference type="Gene3D" id="3.80.30.20">
    <property type="entry name" value="tm_1862 like domain"/>
    <property type="match status" value="1"/>
</dbReference>
<keyword evidence="3 6" id="KW-0479">Metal-binding</keyword>
<dbReference type="Pfam" id="PF11842">
    <property type="entry name" value="DUF3362"/>
    <property type="match status" value="1"/>
</dbReference>
<feature type="compositionally biased region" description="Basic residues" evidence="7">
    <location>
        <begin position="629"/>
        <end position="643"/>
    </location>
</feature>
<dbReference type="PANTHER" id="PTHR32331:SF0">
    <property type="entry name" value="UPF0313 PROTEIN YGIQ"/>
    <property type="match status" value="1"/>
</dbReference>
<dbReference type="GO" id="GO:0003824">
    <property type="term" value="F:catalytic activity"/>
    <property type="evidence" value="ECO:0007669"/>
    <property type="project" value="InterPro"/>
</dbReference>
<dbReference type="SMART" id="SM00729">
    <property type="entry name" value="Elp3"/>
    <property type="match status" value="1"/>
</dbReference>
<dbReference type="EMBL" id="JADIML010000148">
    <property type="protein sequence ID" value="MBO8463357.1"/>
    <property type="molecule type" value="Genomic_DNA"/>
</dbReference>
<organism evidence="9 10">
    <name type="scientific">Candidatus Scybalomonas excrementavium</name>
    <dbReference type="NCBI Taxonomy" id="2840943"/>
    <lineage>
        <taxon>Bacteria</taxon>
        <taxon>Bacillati</taxon>
        <taxon>Bacillota</taxon>
        <taxon>Clostridia</taxon>
        <taxon>Lachnospirales</taxon>
        <taxon>Lachnospiraceae</taxon>
        <taxon>Lachnospiraceae incertae sedis</taxon>
        <taxon>Candidatus Scybalomonas</taxon>
    </lineage>
</organism>
<evidence type="ECO:0000256" key="3">
    <source>
        <dbReference type="ARBA" id="ARBA00022723"/>
    </source>
</evidence>
<dbReference type="InterPro" id="IPR007197">
    <property type="entry name" value="rSAM"/>
</dbReference>
<reference evidence="9" key="2">
    <citation type="journal article" date="2021" name="PeerJ">
        <title>Extensive microbial diversity within the chicken gut microbiome revealed by metagenomics and culture.</title>
        <authorList>
            <person name="Gilroy R."/>
            <person name="Ravi A."/>
            <person name="Getino M."/>
            <person name="Pursley I."/>
            <person name="Horton D.L."/>
            <person name="Alikhan N.F."/>
            <person name="Baker D."/>
            <person name="Gharbi K."/>
            <person name="Hall N."/>
            <person name="Watson M."/>
            <person name="Adriaenssens E.M."/>
            <person name="Foster-Nyarko E."/>
            <person name="Jarju S."/>
            <person name="Secka A."/>
            <person name="Antonio M."/>
            <person name="Oren A."/>
            <person name="Chaudhuri R.R."/>
            <person name="La Ragione R."/>
            <person name="Hildebrand F."/>
            <person name="Pallen M.J."/>
        </authorList>
    </citation>
    <scope>NUCLEOTIDE SEQUENCE</scope>
    <source>
        <strain evidence="9">E3-2379</strain>
    </source>
</reference>
<sequence>MSFLPMNRKEMEERGWEQPDFVYITGDAYVDHHSFGVAIISRVLEAQGYKVAILSQPDWKQPECVQEFGRPRLGFLVTAGNMDSMVNHYSVSKKRRKQDAYTPGGVLGKRPDRATIVYCNMIRRFYSDIPIVIGGIEASLRRLGHYDYWDNQVRRSILLDSQADILLYGMGEHSIIEVADALNSGLDVKDITFIKGTVYKTKELQDGYDFITLPDYKEIVKSKESYAKSFYLQYCNTDPFSAKPLVEPYGNVYVVQNTPSLPLTQEEMDAVYQLPYMRNYHPCYEAEGGIPAISEVKFSLVNNRGCFGGCSFCALTFHQGRIIQTRSHESIIEEAKLIIEDPDFKGYIHDVGGPTANFRFPACDKQLTKGACKTKQCLFPNTCKNLKVDHKDYLKLLRKLRELPKVKKVFIRSGIRFDYVVADKDPTFLRELCEHHVSGQLKVAPEHIADPVLQMMGKPENSVYETFRKRYKQLNEQIGKKQYLVPYLMSSHPGSTLKEAIALAEYLRDLGYMPEQVQDFYPTPGTISTCMYYTGLDPRTMKEVFVPKSPRDKAMQRALIQYRNPKNYDLVLSALKEAGRMDLVGFDKKCLIRPRNTQPYNKKIEGPYGRKKASNQGFGQKQTGGTANKPKKKKTIRNVHKKK</sequence>
<evidence type="ECO:0000256" key="5">
    <source>
        <dbReference type="ARBA" id="ARBA00023014"/>
    </source>
</evidence>
<comment type="caution">
    <text evidence="9">The sequence shown here is derived from an EMBL/GenBank/DDBJ whole genome shotgun (WGS) entry which is preliminary data.</text>
</comment>
<dbReference type="InterPro" id="IPR006638">
    <property type="entry name" value="Elp3/MiaA/NifB-like_rSAM"/>
</dbReference>
<dbReference type="SUPFAM" id="SSF102114">
    <property type="entry name" value="Radical SAM enzymes"/>
    <property type="match status" value="1"/>
</dbReference>
<reference evidence="9" key="1">
    <citation type="submission" date="2020-10" db="EMBL/GenBank/DDBJ databases">
        <authorList>
            <person name="Gilroy R."/>
        </authorList>
    </citation>
    <scope>NUCLEOTIDE SEQUENCE</scope>
    <source>
        <strain evidence="9">E3-2379</strain>
    </source>
</reference>
<comment type="similarity">
    <text evidence="6">Belongs to the UPF0313 family.</text>
</comment>
<dbReference type="PROSITE" id="PS51918">
    <property type="entry name" value="RADICAL_SAM"/>
    <property type="match status" value="1"/>
</dbReference>
<gene>
    <name evidence="9" type="ORF">IAC13_05430</name>
</gene>
<dbReference type="GO" id="GO:0051539">
    <property type="term" value="F:4 iron, 4 sulfur cluster binding"/>
    <property type="evidence" value="ECO:0007669"/>
    <property type="project" value="UniProtKB-KW"/>
</dbReference>
<dbReference type="HAMAP" id="MF_01251">
    <property type="entry name" value="UPF0313"/>
    <property type="match status" value="1"/>
</dbReference>
<evidence type="ECO:0000256" key="2">
    <source>
        <dbReference type="ARBA" id="ARBA00022691"/>
    </source>
</evidence>
<keyword evidence="4 6" id="KW-0408">Iron</keyword>
<evidence type="ECO:0000259" key="8">
    <source>
        <dbReference type="PROSITE" id="PS51918"/>
    </source>
</evidence>
<evidence type="ECO:0000256" key="7">
    <source>
        <dbReference type="SAM" id="MobiDB-lite"/>
    </source>
</evidence>
<protein>
    <submittedName>
        <fullName evidence="9">YgiQ family radical SAM protein</fullName>
    </submittedName>
</protein>
<evidence type="ECO:0000313" key="9">
    <source>
        <dbReference type="EMBL" id="MBO8463357.1"/>
    </source>
</evidence>
<dbReference type="PANTHER" id="PTHR32331">
    <property type="entry name" value="UPF0313 PROTEIN YGIQ"/>
    <property type="match status" value="1"/>
</dbReference>
<dbReference type="InterPro" id="IPR023404">
    <property type="entry name" value="rSAM_horseshoe"/>
</dbReference>
<dbReference type="InterPro" id="IPR024560">
    <property type="entry name" value="UPF0313_C"/>
</dbReference>
<dbReference type="InterPro" id="IPR013704">
    <property type="entry name" value="UPF0313_N"/>
</dbReference>
<evidence type="ECO:0000256" key="1">
    <source>
        <dbReference type="ARBA" id="ARBA00022485"/>
    </source>
</evidence>
<feature type="binding site" evidence="6">
    <location>
        <position position="306"/>
    </location>
    <ligand>
        <name>[4Fe-4S] cluster</name>
        <dbReference type="ChEBI" id="CHEBI:49883"/>
        <note>4Fe-4S-S-AdoMet</note>
    </ligand>
</feature>
<dbReference type="NCBIfam" id="TIGR03904">
    <property type="entry name" value="SAM_YgiQ"/>
    <property type="match status" value="1"/>
</dbReference>
<dbReference type="AlphaFoldDB" id="A0A9D9I043"/>
<dbReference type="SFLD" id="SFLDG01082">
    <property type="entry name" value="B12-binding_domain_containing"/>
    <property type="match status" value="1"/>
</dbReference>
<proteinExistence type="inferred from homology"/>
<evidence type="ECO:0000256" key="4">
    <source>
        <dbReference type="ARBA" id="ARBA00023004"/>
    </source>
</evidence>
<accession>A0A9D9I043</accession>
<feature type="binding site" evidence="6">
    <location>
        <position position="313"/>
    </location>
    <ligand>
        <name>[4Fe-4S] cluster</name>
        <dbReference type="ChEBI" id="CHEBI:49883"/>
        <note>4Fe-4S-S-AdoMet</note>
    </ligand>
</feature>